<feature type="domain" description="Alcohol dehydrogenase-like N-terminal" evidence="4">
    <location>
        <begin position="37"/>
        <end position="146"/>
    </location>
</feature>
<dbReference type="InterPro" id="IPR036291">
    <property type="entry name" value="NAD(P)-bd_dom_sf"/>
</dbReference>
<dbReference type="SUPFAM" id="SSF50129">
    <property type="entry name" value="GroES-like"/>
    <property type="match status" value="1"/>
</dbReference>
<dbReference type="InterPro" id="IPR011032">
    <property type="entry name" value="GroES-like_sf"/>
</dbReference>
<dbReference type="EMBL" id="BMCM01000004">
    <property type="protein sequence ID" value="GGD82055.1"/>
    <property type="molecule type" value="Genomic_DNA"/>
</dbReference>
<dbReference type="PANTHER" id="PTHR43401:SF2">
    <property type="entry name" value="L-THREONINE 3-DEHYDROGENASE"/>
    <property type="match status" value="1"/>
</dbReference>
<dbReference type="Pfam" id="PF00107">
    <property type="entry name" value="ADH_zinc_N"/>
    <property type="match status" value="1"/>
</dbReference>
<gene>
    <name evidence="5" type="ORF">GCM10007269_26050</name>
</gene>
<dbReference type="InterPro" id="IPR013154">
    <property type="entry name" value="ADH-like_N"/>
</dbReference>
<keyword evidence="2" id="KW-0560">Oxidoreductase</keyword>
<evidence type="ECO:0000313" key="5">
    <source>
        <dbReference type="EMBL" id="GGD82055.1"/>
    </source>
</evidence>
<dbReference type="Gene3D" id="3.90.180.10">
    <property type="entry name" value="Medium-chain alcohol dehydrogenases, catalytic domain"/>
    <property type="match status" value="1"/>
</dbReference>
<organism evidence="5 6">
    <name type="scientific">Microbacterium murale</name>
    <dbReference type="NCBI Taxonomy" id="1081040"/>
    <lineage>
        <taxon>Bacteria</taxon>
        <taxon>Bacillati</taxon>
        <taxon>Actinomycetota</taxon>
        <taxon>Actinomycetes</taxon>
        <taxon>Micrococcales</taxon>
        <taxon>Microbacteriaceae</taxon>
        <taxon>Microbacterium</taxon>
    </lineage>
</organism>
<dbReference type="Gene3D" id="3.40.50.720">
    <property type="entry name" value="NAD(P)-binding Rossmann-like Domain"/>
    <property type="match status" value="1"/>
</dbReference>
<proteinExistence type="predicted"/>
<keyword evidence="6" id="KW-1185">Reference proteome</keyword>
<protein>
    <submittedName>
        <fullName evidence="5">Sorbitol dehydrogenase</fullName>
    </submittedName>
</protein>
<dbReference type="PANTHER" id="PTHR43401">
    <property type="entry name" value="L-THREONINE 3-DEHYDROGENASE"/>
    <property type="match status" value="1"/>
</dbReference>
<sequence>MTTDGADLPRTMAAVIKHGPGVEGIEIGRAAMPTATPGHAVVDVLATGLCGTDVHIAHDEYGYAAPVIMGHEVLGVVCEVGSDDDAAWLGVRVAVETYFSACEVCDMCRSGRRNLCTDRRSIGSFRNGGFAEKLLVPVINLHRMPDTPGDLDGVLSEPLACVAQCLLDPPVVQPGDQVLVTGPGAMGQLAAQVAKASGGVVTLAGLPADAERLAVAAAHGIGTTTATPQQDAFDVVIECSGSAPGAAGALRAARRGARYVQVGIFGRDVSLPLDLVLYKELTVTSGFASTPISWRAAMRLIEAGDVVLTPLITNRVPLHAFFDALDAAARGEGLKTVIVPGGTRAR</sequence>
<accession>A0ABQ1RXE7</accession>
<comment type="caution">
    <text evidence="5">The sequence shown here is derived from an EMBL/GenBank/DDBJ whole genome shotgun (WGS) entry which is preliminary data.</text>
</comment>
<dbReference type="Pfam" id="PF08240">
    <property type="entry name" value="ADH_N"/>
    <property type="match status" value="1"/>
</dbReference>
<dbReference type="InterPro" id="IPR050129">
    <property type="entry name" value="Zn_alcohol_dh"/>
</dbReference>
<comment type="cofactor">
    <cofactor evidence="1">
        <name>Zn(2+)</name>
        <dbReference type="ChEBI" id="CHEBI:29105"/>
    </cofactor>
</comment>
<reference evidence="6" key="1">
    <citation type="journal article" date="2019" name="Int. J. Syst. Evol. Microbiol.">
        <title>The Global Catalogue of Microorganisms (GCM) 10K type strain sequencing project: providing services to taxonomists for standard genome sequencing and annotation.</title>
        <authorList>
            <consortium name="The Broad Institute Genomics Platform"/>
            <consortium name="The Broad Institute Genome Sequencing Center for Infectious Disease"/>
            <person name="Wu L."/>
            <person name="Ma J."/>
        </authorList>
    </citation>
    <scope>NUCLEOTIDE SEQUENCE [LARGE SCALE GENOMIC DNA]</scope>
    <source>
        <strain evidence="6">CCM 7640</strain>
    </source>
</reference>
<evidence type="ECO:0000313" key="6">
    <source>
        <dbReference type="Proteomes" id="UP000629365"/>
    </source>
</evidence>
<dbReference type="RefSeq" id="WP_229703107.1">
    <property type="nucleotide sequence ID" value="NZ_BMCM01000004.1"/>
</dbReference>
<evidence type="ECO:0000256" key="2">
    <source>
        <dbReference type="ARBA" id="ARBA00023002"/>
    </source>
</evidence>
<evidence type="ECO:0000259" key="3">
    <source>
        <dbReference type="Pfam" id="PF00107"/>
    </source>
</evidence>
<name>A0ABQ1RXE7_9MICO</name>
<dbReference type="Proteomes" id="UP000629365">
    <property type="component" value="Unassembled WGS sequence"/>
</dbReference>
<dbReference type="InterPro" id="IPR013149">
    <property type="entry name" value="ADH-like_C"/>
</dbReference>
<evidence type="ECO:0000259" key="4">
    <source>
        <dbReference type="Pfam" id="PF08240"/>
    </source>
</evidence>
<dbReference type="SUPFAM" id="SSF51735">
    <property type="entry name" value="NAD(P)-binding Rossmann-fold domains"/>
    <property type="match status" value="1"/>
</dbReference>
<evidence type="ECO:0000256" key="1">
    <source>
        <dbReference type="ARBA" id="ARBA00001947"/>
    </source>
</evidence>
<feature type="domain" description="Alcohol dehydrogenase-like C-terminal" evidence="3">
    <location>
        <begin position="185"/>
        <end position="302"/>
    </location>
</feature>